<gene>
    <name evidence="1" type="ORF">MILVUS5_LOCUS30840</name>
</gene>
<name>A0ACB0L940_TRIPR</name>
<dbReference type="Proteomes" id="UP001177021">
    <property type="component" value="Unassembled WGS sequence"/>
</dbReference>
<reference evidence="1" key="1">
    <citation type="submission" date="2023-10" db="EMBL/GenBank/DDBJ databases">
        <authorList>
            <person name="Rodriguez Cubillos JULIANA M."/>
            <person name="De Vega J."/>
        </authorList>
    </citation>
    <scope>NUCLEOTIDE SEQUENCE</scope>
</reference>
<sequence>MPPKGSHLENTWIQMPTSSSSYVSNVPRKRAFDELSNQVVLSANWRDHPDIAYNRRWMRNKISKLISFGIENEEVAAKVEWFLFLSSDSKEAYMNQETLNQRVHIQLEYRKIYGVQKAGLSQHSIVPELPCLPESITTFADMHVLYDLYVSGRGSYLPQQHANNVEMNLSNHRDSLGTMQNNECMKIPTAVGKSLQSEDSNLMLPQLVSMDTSEHSNLFPRMRSSLELKDTMQKRSHNDNNESMLLPTKRQKMMDYTFGVSSFNDASIDQSTHEMVQPSSFETPSEVKQQLEFPLFSIDGEVDKYRMEQLANQVLDSMDVSRVNNNVMVNTLGETYETDTFPSNSLEAGKISDEPDCIMIDSRNSVEIDSVPTRWKELINIDDDDDDDDDEDRQGTPGFNQEWIQTEEDFSESANAADNEIYNNVLVDTFGPETFETDTFPCKGLEAVQISDEPDCIMIDSRNSAEIDSMPTCRNELIIIDDDDDDEEDIQGRTGFNQEGINAKKEFGESKYDQENQTESSNTTANEINNNVVDNSYLEATQISEEQDLESNGVIYSSKSTEIENGSNSNMHSLISKVPIPIVVEDKQDTTGFNSEGTDAKKEVGEAIDNQEKQTKSSNRIDDAVSLIDLFTHDQITNHISSFGEQSNQTTTASNTCQLCATEHLSFEPVTIFCLCCENPIKKKAHFFCRKGEEFDADQCFCSHCYTRFKGDCIEFNGTYVSKQSLEKKKNDELYFEPWVECNKCKRWQHQICALYNKKRDLDCKAEYICPFCRLKEIENGMHVPLPKNTIFGAKALPKTMLSDHLEKRLFERLMQERADWNNDKGKKNPDKVIPNTEESLSIREVLSVDKQLKVKKQFLDIIPKENYPSEFSYRSRVILLFQQIEGVDVCIFAMYVQEFGSECGNPNKRCVYISYLDSVNYFTPRRMTKNQEALRTFVYHEILIGYLDFCKKRGFTTCYIWSCAPQKGQGDYILYCHPKTQKIPTDAKLRQWYLSMLTKASKENIVVGLTNIYDHFFVSTGNRHSKITMARLPYFDGDYWSGTAMTQAEDIEEKCGGDYESTLNKVMKTRSLKAMGHIHPSKGNAKDILVMHRLDQAILPMKKNFIVAHLQYSCMHCCKPIVSGKRWFCTKCKLFQECERCHNSDLHTSINGEVHRLSKVLVDDIPFNTKQNDIIIENEVFENRNNFLSFCQKNWFQFNTLRHAKYSSMMILYHLNNSTLQTV</sequence>
<comment type="caution">
    <text evidence="1">The sequence shown here is derived from an EMBL/GenBank/DDBJ whole genome shotgun (WGS) entry which is preliminary data.</text>
</comment>
<evidence type="ECO:0000313" key="2">
    <source>
        <dbReference type="Proteomes" id="UP001177021"/>
    </source>
</evidence>
<organism evidence="1 2">
    <name type="scientific">Trifolium pratense</name>
    <name type="common">Red clover</name>
    <dbReference type="NCBI Taxonomy" id="57577"/>
    <lineage>
        <taxon>Eukaryota</taxon>
        <taxon>Viridiplantae</taxon>
        <taxon>Streptophyta</taxon>
        <taxon>Embryophyta</taxon>
        <taxon>Tracheophyta</taxon>
        <taxon>Spermatophyta</taxon>
        <taxon>Magnoliopsida</taxon>
        <taxon>eudicotyledons</taxon>
        <taxon>Gunneridae</taxon>
        <taxon>Pentapetalae</taxon>
        <taxon>rosids</taxon>
        <taxon>fabids</taxon>
        <taxon>Fabales</taxon>
        <taxon>Fabaceae</taxon>
        <taxon>Papilionoideae</taxon>
        <taxon>50 kb inversion clade</taxon>
        <taxon>NPAAA clade</taxon>
        <taxon>Hologalegina</taxon>
        <taxon>IRL clade</taxon>
        <taxon>Trifolieae</taxon>
        <taxon>Trifolium</taxon>
    </lineage>
</organism>
<keyword evidence="2" id="KW-1185">Reference proteome</keyword>
<accession>A0ACB0L940</accession>
<protein>
    <submittedName>
        <fullName evidence="1">Uncharacterized protein</fullName>
    </submittedName>
</protein>
<proteinExistence type="predicted"/>
<evidence type="ECO:0000313" key="1">
    <source>
        <dbReference type="EMBL" id="CAJ2665962.1"/>
    </source>
</evidence>
<dbReference type="EMBL" id="CASHSV030000513">
    <property type="protein sequence ID" value="CAJ2665962.1"/>
    <property type="molecule type" value="Genomic_DNA"/>
</dbReference>